<gene>
    <name evidence="1" type="ORF">SCALOS_LOCUS6052</name>
</gene>
<dbReference type="Proteomes" id="UP000789860">
    <property type="component" value="Unassembled WGS sequence"/>
</dbReference>
<protein>
    <submittedName>
        <fullName evidence="1">4130_t:CDS:1</fullName>
    </submittedName>
</protein>
<keyword evidence="2" id="KW-1185">Reference proteome</keyword>
<name>A0ACA9M9T2_9GLOM</name>
<comment type="caution">
    <text evidence="1">The sequence shown here is derived from an EMBL/GenBank/DDBJ whole genome shotgun (WGS) entry which is preliminary data.</text>
</comment>
<evidence type="ECO:0000313" key="1">
    <source>
        <dbReference type="EMBL" id="CAG8576817.1"/>
    </source>
</evidence>
<organism evidence="1 2">
    <name type="scientific">Scutellospora calospora</name>
    <dbReference type="NCBI Taxonomy" id="85575"/>
    <lineage>
        <taxon>Eukaryota</taxon>
        <taxon>Fungi</taxon>
        <taxon>Fungi incertae sedis</taxon>
        <taxon>Mucoromycota</taxon>
        <taxon>Glomeromycotina</taxon>
        <taxon>Glomeromycetes</taxon>
        <taxon>Diversisporales</taxon>
        <taxon>Gigasporaceae</taxon>
        <taxon>Scutellospora</taxon>
    </lineage>
</organism>
<accession>A0ACA9M9T2</accession>
<proteinExistence type="predicted"/>
<dbReference type="EMBL" id="CAJVPM010010852">
    <property type="protein sequence ID" value="CAG8576817.1"/>
    <property type="molecule type" value="Genomic_DNA"/>
</dbReference>
<sequence length="41" mass="4779">LRGQLKTVTRFIISAKAHNLAGRQEYHTLYSDILECQFTQK</sequence>
<reference evidence="1" key="1">
    <citation type="submission" date="2021-06" db="EMBL/GenBank/DDBJ databases">
        <authorList>
            <person name="Kallberg Y."/>
            <person name="Tangrot J."/>
            <person name="Rosling A."/>
        </authorList>
    </citation>
    <scope>NUCLEOTIDE SEQUENCE</scope>
    <source>
        <strain evidence="1">AU212A</strain>
    </source>
</reference>
<feature type="non-terminal residue" evidence="1">
    <location>
        <position position="1"/>
    </location>
</feature>
<evidence type="ECO:0000313" key="2">
    <source>
        <dbReference type="Proteomes" id="UP000789860"/>
    </source>
</evidence>